<dbReference type="EMBL" id="CAAJGR010000014">
    <property type="protein sequence ID" value="VHO05910.1"/>
    <property type="molecule type" value="Genomic_DNA"/>
</dbReference>
<dbReference type="PANTHER" id="PTHR47396:SF1">
    <property type="entry name" value="ATP-DEPENDENT HELICASE IRC3-RELATED"/>
    <property type="match status" value="1"/>
</dbReference>
<proteinExistence type="predicted"/>
<dbReference type="InterPro" id="IPR014001">
    <property type="entry name" value="Helicase_ATP-bd"/>
</dbReference>
<accession>A0A486XW06</accession>
<dbReference type="SMART" id="SM00487">
    <property type="entry name" value="DEXDc"/>
    <property type="match status" value="1"/>
</dbReference>
<dbReference type="InterPro" id="IPR027417">
    <property type="entry name" value="P-loop_NTPase"/>
</dbReference>
<reference evidence="2" key="1">
    <citation type="submission" date="2019-04" db="EMBL/GenBank/DDBJ databases">
        <authorList>
            <person name="Brambilla D."/>
        </authorList>
    </citation>
    <scope>NUCLEOTIDE SEQUENCE</scope>
    <source>
        <strain evidence="2">BAL1</strain>
    </source>
</reference>
<dbReference type="Pfam" id="PF00271">
    <property type="entry name" value="Helicase_C"/>
    <property type="match status" value="1"/>
</dbReference>
<protein>
    <submittedName>
        <fullName evidence="2">FOG: GGDEF domain</fullName>
    </submittedName>
</protein>
<feature type="domain" description="Helicase ATP-binding" evidence="1">
    <location>
        <begin position="16"/>
        <end position="173"/>
    </location>
</feature>
<dbReference type="AlphaFoldDB" id="A0A486XW06"/>
<dbReference type="InterPro" id="IPR006935">
    <property type="entry name" value="Helicase/UvrB_N"/>
</dbReference>
<organism evidence="2">
    <name type="scientific">Rheinheimera sp. BAL341</name>
    <dbReference type="NCBI Taxonomy" id="1708203"/>
    <lineage>
        <taxon>Bacteria</taxon>
        <taxon>Pseudomonadati</taxon>
        <taxon>Pseudomonadota</taxon>
        <taxon>Gammaproteobacteria</taxon>
        <taxon>Chromatiales</taxon>
        <taxon>Chromatiaceae</taxon>
        <taxon>Rheinheimera</taxon>
    </lineage>
</organism>
<dbReference type="GO" id="GO:0016787">
    <property type="term" value="F:hydrolase activity"/>
    <property type="evidence" value="ECO:0007669"/>
    <property type="project" value="InterPro"/>
</dbReference>
<dbReference type="GO" id="GO:0005524">
    <property type="term" value="F:ATP binding"/>
    <property type="evidence" value="ECO:0007669"/>
    <property type="project" value="InterPro"/>
</dbReference>
<dbReference type="PANTHER" id="PTHR47396">
    <property type="entry name" value="TYPE I RESTRICTION ENZYME ECOKI R PROTEIN"/>
    <property type="match status" value="1"/>
</dbReference>
<dbReference type="InterPro" id="IPR050742">
    <property type="entry name" value="Helicase_Restrict-Modif_Enz"/>
</dbReference>
<evidence type="ECO:0000259" key="1">
    <source>
        <dbReference type="PROSITE" id="PS51192"/>
    </source>
</evidence>
<dbReference type="PROSITE" id="PS51192">
    <property type="entry name" value="HELICASE_ATP_BIND_1"/>
    <property type="match status" value="1"/>
</dbReference>
<dbReference type="InterPro" id="IPR001650">
    <property type="entry name" value="Helicase_C-like"/>
</dbReference>
<name>A0A486XW06_9GAMM</name>
<dbReference type="GO" id="GO:0003677">
    <property type="term" value="F:DNA binding"/>
    <property type="evidence" value="ECO:0007669"/>
    <property type="project" value="InterPro"/>
</dbReference>
<sequence>MRLRKWQSKCVQAALEHLKLQSKHFFALATPGSGKSIMAAELATQLFQQSKIDLVLCLSPSAEVRDGISRTFKLHRPDIFHDGIGSVFVSMTYQKLLTLDDEFLKPALNKRLFVILDEVHHCSGGGESIPNAWGNKVLNQILAYAKYTLSLSGTPWRTDKLPIALAKYCVNDSLIVNYQYGLAQAISDGVCRRPIVTLIDNDICNINHKTYASISDALNKTELMYKHIVEDRAALKHILKLSITKLNLIRSKTPDAAGLVVAYSIEHARKIKQLLEMEFGQTAEIVTYREKHAQQIIKNFRHGNAQWIVSVGMIAEGTDIPRLHVCCHITTVRTELYFRQILGRIMRVRSTDNSKECYLFTFAEPELKRFADNIQTELPDYKVVYNTAHSAGKTCETHEKSVRGNCGLISSNDVLLYEKQTKTQTDTSNENTFTWYFHGDFREHIINSFSQI</sequence>
<dbReference type="Gene3D" id="3.40.50.300">
    <property type="entry name" value="P-loop containing nucleotide triphosphate hydrolases"/>
    <property type="match status" value="2"/>
</dbReference>
<dbReference type="SUPFAM" id="SSF52540">
    <property type="entry name" value="P-loop containing nucleoside triphosphate hydrolases"/>
    <property type="match status" value="1"/>
</dbReference>
<gene>
    <name evidence="2" type="ORF">BAL341_2988</name>
</gene>
<dbReference type="GO" id="GO:0005829">
    <property type="term" value="C:cytosol"/>
    <property type="evidence" value="ECO:0007669"/>
    <property type="project" value="TreeGrafter"/>
</dbReference>
<evidence type="ECO:0000313" key="2">
    <source>
        <dbReference type="EMBL" id="VHO05910.1"/>
    </source>
</evidence>
<dbReference type="Pfam" id="PF04851">
    <property type="entry name" value="ResIII"/>
    <property type="match status" value="1"/>
</dbReference>